<dbReference type="InterPro" id="IPR016186">
    <property type="entry name" value="C-type_lectin-like/link_sf"/>
</dbReference>
<dbReference type="InterPro" id="IPR016187">
    <property type="entry name" value="CTDL_fold"/>
</dbReference>
<dbReference type="InterPro" id="IPR018378">
    <property type="entry name" value="C-type_lectin_CS"/>
</dbReference>
<dbReference type="SUPFAM" id="SSF56436">
    <property type="entry name" value="C-type lectin-like"/>
    <property type="match status" value="1"/>
</dbReference>
<evidence type="ECO:0000313" key="5">
    <source>
        <dbReference type="RefSeq" id="XP_006873812.1"/>
    </source>
</evidence>
<name>A0A9B0X097_CHRAS</name>
<dbReference type="GeneID" id="102814667"/>
<dbReference type="InterPro" id="IPR001304">
    <property type="entry name" value="C-type_lectin-like"/>
</dbReference>
<evidence type="ECO:0000256" key="2">
    <source>
        <dbReference type="SAM" id="SignalP"/>
    </source>
</evidence>
<dbReference type="PROSITE" id="PS50041">
    <property type="entry name" value="C_TYPE_LECTIN_2"/>
    <property type="match status" value="1"/>
</dbReference>
<evidence type="ECO:0000313" key="4">
    <source>
        <dbReference type="Proteomes" id="UP000504623"/>
    </source>
</evidence>
<gene>
    <name evidence="5" type="primary">REG3A</name>
</gene>
<dbReference type="AlphaFoldDB" id="A0A9B0X097"/>
<feature type="domain" description="C-type lectin" evidence="3">
    <location>
        <begin position="61"/>
        <end position="126"/>
    </location>
</feature>
<evidence type="ECO:0000256" key="1">
    <source>
        <dbReference type="ARBA" id="ARBA00023157"/>
    </source>
</evidence>
<organism evidence="4 5">
    <name type="scientific">Chrysochloris asiatica</name>
    <name type="common">Cape golden mole</name>
    <dbReference type="NCBI Taxonomy" id="185453"/>
    <lineage>
        <taxon>Eukaryota</taxon>
        <taxon>Metazoa</taxon>
        <taxon>Chordata</taxon>
        <taxon>Craniata</taxon>
        <taxon>Vertebrata</taxon>
        <taxon>Euteleostomi</taxon>
        <taxon>Mammalia</taxon>
        <taxon>Eutheria</taxon>
        <taxon>Afrotheria</taxon>
        <taxon>Chrysochloridae</taxon>
        <taxon>Chrysochlorinae</taxon>
        <taxon>Chrysochloris</taxon>
    </lineage>
</organism>
<reference evidence="5" key="1">
    <citation type="submission" date="2025-08" db="UniProtKB">
        <authorList>
            <consortium name="RefSeq"/>
        </authorList>
    </citation>
    <scope>IDENTIFICATION</scope>
    <source>
        <tissue evidence="5">Spleen</tissue>
    </source>
</reference>
<dbReference type="RefSeq" id="XP_006873812.1">
    <property type="nucleotide sequence ID" value="XM_006873750.1"/>
</dbReference>
<dbReference type="CTD" id="5068"/>
<dbReference type="PROSITE" id="PS00615">
    <property type="entry name" value="C_TYPE_LECTIN_1"/>
    <property type="match status" value="1"/>
</dbReference>
<protein>
    <submittedName>
        <fullName evidence="5">Regenerating islet-derived protein 3-alpha isoform X2</fullName>
    </submittedName>
</protein>
<feature type="signal peptide" evidence="2">
    <location>
        <begin position="1"/>
        <end position="26"/>
    </location>
</feature>
<accession>A0A9B0X097</accession>
<dbReference type="Gene3D" id="3.10.100.10">
    <property type="entry name" value="Mannose-Binding Protein A, subunit A"/>
    <property type="match status" value="1"/>
</dbReference>
<sequence>MLPPMTLSSMFWMLLSCLMFLSQVKGEDSHKEQLSTRISCPRGSKAYHSSCYALFLMPKTWTEAYGLQPNAGGWEWINGDVLNYLSWERHPSTISKPGHCGTLSRSTGFLKWKDYNCEQRLPYVCKFKN</sequence>
<keyword evidence="4" id="KW-1185">Reference proteome</keyword>
<evidence type="ECO:0000259" key="3">
    <source>
        <dbReference type="PROSITE" id="PS50041"/>
    </source>
</evidence>
<proteinExistence type="predicted"/>
<dbReference type="OrthoDB" id="418245at2759"/>
<dbReference type="Proteomes" id="UP000504623">
    <property type="component" value="Unplaced"/>
</dbReference>
<dbReference type="Pfam" id="PF00059">
    <property type="entry name" value="Lectin_C"/>
    <property type="match status" value="1"/>
</dbReference>
<keyword evidence="1" id="KW-1015">Disulfide bond</keyword>
<keyword evidence="2" id="KW-0732">Signal</keyword>
<feature type="chain" id="PRO_5039197453" evidence="2">
    <location>
        <begin position="27"/>
        <end position="129"/>
    </location>
</feature>